<protein>
    <recommendedName>
        <fullName evidence="3">Ferritin-like domain-containing protein</fullName>
    </recommendedName>
</protein>
<dbReference type="InterPro" id="IPR009078">
    <property type="entry name" value="Ferritin-like_SF"/>
</dbReference>
<evidence type="ECO:0000313" key="1">
    <source>
        <dbReference type="EMBL" id="MBB5021517.1"/>
    </source>
</evidence>
<evidence type="ECO:0008006" key="3">
    <source>
        <dbReference type="Google" id="ProtNLM"/>
    </source>
</evidence>
<dbReference type="AlphaFoldDB" id="A0A7W7Y3R6"/>
<organism evidence="1 2">
    <name type="scientific">Desulfurispira natronophila</name>
    <dbReference type="NCBI Taxonomy" id="682562"/>
    <lineage>
        <taxon>Bacteria</taxon>
        <taxon>Pseudomonadati</taxon>
        <taxon>Chrysiogenota</taxon>
        <taxon>Chrysiogenia</taxon>
        <taxon>Chrysiogenales</taxon>
        <taxon>Chrysiogenaceae</taxon>
        <taxon>Desulfurispira</taxon>
    </lineage>
</organism>
<dbReference type="Proteomes" id="UP000528322">
    <property type="component" value="Unassembled WGS sequence"/>
</dbReference>
<proteinExistence type="predicted"/>
<dbReference type="SUPFAM" id="SSF47240">
    <property type="entry name" value="Ferritin-like"/>
    <property type="match status" value="1"/>
</dbReference>
<comment type="caution">
    <text evidence="1">The sequence shown here is derived from an EMBL/GenBank/DDBJ whole genome shotgun (WGS) entry which is preliminary data.</text>
</comment>
<name>A0A7W7Y3R6_9BACT</name>
<dbReference type="RefSeq" id="WP_183730362.1">
    <property type="nucleotide sequence ID" value="NZ_JACHID010000004.1"/>
</dbReference>
<evidence type="ECO:0000313" key="2">
    <source>
        <dbReference type="Proteomes" id="UP000528322"/>
    </source>
</evidence>
<reference evidence="1 2" key="1">
    <citation type="submission" date="2020-08" db="EMBL/GenBank/DDBJ databases">
        <title>Genomic Encyclopedia of Type Strains, Phase IV (KMG-IV): sequencing the most valuable type-strain genomes for metagenomic binning, comparative biology and taxonomic classification.</title>
        <authorList>
            <person name="Goeker M."/>
        </authorList>
    </citation>
    <scope>NUCLEOTIDE SEQUENCE [LARGE SCALE GENOMIC DNA]</scope>
    <source>
        <strain evidence="1 2">DSM 22071</strain>
    </source>
</reference>
<gene>
    <name evidence="1" type="ORF">HNR37_000829</name>
</gene>
<dbReference type="EMBL" id="JACHID010000004">
    <property type="protein sequence ID" value="MBB5021517.1"/>
    <property type="molecule type" value="Genomic_DNA"/>
</dbReference>
<sequence>MSSTVYQPAFRIDFASAVSAEVQTLERALLDARQSLCFYHLAEMQCNELEHFRAVAASRQQQEVALAHLLSQYSEAPSSQQQLSPALRQNSREWAESAVAAEIESLRLYDLLIASCDDHALRDILFRIQAAIHDHHLPLLRQAVELQQEVDPLALLQEVQQAVEHKDPAKWASLLTGRSGPLLGGALLGAGAIWLLKNHLNKP</sequence>
<keyword evidence="2" id="KW-1185">Reference proteome</keyword>
<accession>A0A7W7Y3R6</accession>